<keyword evidence="5" id="KW-0804">Transcription</keyword>
<evidence type="ECO:0000256" key="5">
    <source>
        <dbReference type="ARBA" id="ARBA00023163"/>
    </source>
</evidence>
<protein>
    <submittedName>
        <fullName evidence="8">Response regulator receiver domain-containing protein</fullName>
    </submittedName>
</protein>
<evidence type="ECO:0000313" key="9">
    <source>
        <dbReference type="Proteomes" id="UP000237684"/>
    </source>
</evidence>
<keyword evidence="3" id="KW-0805">Transcription regulation</keyword>
<evidence type="ECO:0000259" key="7">
    <source>
        <dbReference type="PROSITE" id="PS50110"/>
    </source>
</evidence>
<dbReference type="InterPro" id="IPR039420">
    <property type="entry name" value="WalR-like"/>
</dbReference>
<evidence type="ECO:0000313" key="8">
    <source>
        <dbReference type="EMBL" id="PQV64839.1"/>
    </source>
</evidence>
<dbReference type="GO" id="GO:0005829">
    <property type="term" value="C:cytosol"/>
    <property type="evidence" value="ECO:0007669"/>
    <property type="project" value="TreeGrafter"/>
</dbReference>
<dbReference type="GO" id="GO:0000976">
    <property type="term" value="F:transcription cis-regulatory region binding"/>
    <property type="evidence" value="ECO:0007669"/>
    <property type="project" value="TreeGrafter"/>
</dbReference>
<dbReference type="GO" id="GO:0006355">
    <property type="term" value="P:regulation of DNA-templated transcription"/>
    <property type="evidence" value="ECO:0007669"/>
    <property type="project" value="TreeGrafter"/>
</dbReference>
<dbReference type="PANTHER" id="PTHR48111">
    <property type="entry name" value="REGULATOR OF RPOS"/>
    <property type="match status" value="1"/>
</dbReference>
<dbReference type="SUPFAM" id="SSF52172">
    <property type="entry name" value="CheY-like"/>
    <property type="match status" value="1"/>
</dbReference>
<dbReference type="Pfam" id="PF00072">
    <property type="entry name" value="Response_reg"/>
    <property type="match status" value="1"/>
</dbReference>
<dbReference type="RefSeq" id="WP_105482720.1">
    <property type="nucleotide sequence ID" value="NZ_NIGF01000003.1"/>
</dbReference>
<organism evidence="8 9">
    <name type="scientific">Abditibacterium utsteinense</name>
    <dbReference type="NCBI Taxonomy" id="1960156"/>
    <lineage>
        <taxon>Bacteria</taxon>
        <taxon>Pseudomonadati</taxon>
        <taxon>Abditibacteriota</taxon>
        <taxon>Abditibacteriia</taxon>
        <taxon>Abditibacteriales</taxon>
        <taxon>Abditibacteriaceae</taxon>
        <taxon>Abditibacterium</taxon>
    </lineage>
</organism>
<dbReference type="GO" id="GO:0000156">
    <property type="term" value="F:phosphorelay response regulator activity"/>
    <property type="evidence" value="ECO:0007669"/>
    <property type="project" value="TreeGrafter"/>
</dbReference>
<dbReference type="InParanoid" id="A0A2S8SVM5"/>
<name>A0A2S8SVM5_9BACT</name>
<evidence type="ECO:0000256" key="2">
    <source>
        <dbReference type="ARBA" id="ARBA00023012"/>
    </source>
</evidence>
<dbReference type="OrthoDB" id="3197131at2"/>
<evidence type="ECO:0000256" key="3">
    <source>
        <dbReference type="ARBA" id="ARBA00023015"/>
    </source>
</evidence>
<dbReference type="AlphaFoldDB" id="A0A2S8SVM5"/>
<reference evidence="8 9" key="1">
    <citation type="journal article" date="2018" name="Syst. Appl. Microbiol.">
        <title>Abditibacterium utsteinense sp. nov., the first cultivated member of candidate phylum FBP, isolated from ice-free Antarctic soil samples.</title>
        <authorList>
            <person name="Tahon G."/>
            <person name="Tytgat B."/>
            <person name="Lebbe L."/>
            <person name="Carlier A."/>
            <person name="Willems A."/>
        </authorList>
    </citation>
    <scope>NUCLEOTIDE SEQUENCE [LARGE SCALE GENOMIC DNA]</scope>
    <source>
        <strain evidence="8 9">LMG 29911</strain>
    </source>
</reference>
<dbReference type="EMBL" id="NIGF01000003">
    <property type="protein sequence ID" value="PQV64839.1"/>
    <property type="molecule type" value="Genomic_DNA"/>
</dbReference>
<dbReference type="PANTHER" id="PTHR48111:SF21">
    <property type="entry name" value="DNA-BINDING DUAL MASTER TRANSCRIPTIONAL REGULATOR RPAA"/>
    <property type="match status" value="1"/>
</dbReference>
<dbReference type="PROSITE" id="PS50110">
    <property type="entry name" value="RESPONSE_REGULATORY"/>
    <property type="match status" value="1"/>
</dbReference>
<keyword evidence="4" id="KW-0238">DNA-binding</keyword>
<evidence type="ECO:0000256" key="1">
    <source>
        <dbReference type="ARBA" id="ARBA00022553"/>
    </source>
</evidence>
<sequence length="246" mass="25795">MKLPTPPADNRTYRVLVAEDDSIIAKLIGIHLKMAGFETEIAGNGTDAWTAFEASDPHLVLSDIQMPGLSGHELTAKIRAAGSGTPIILMTAAGSDQAEMDGFKSGADDYVSKPFNPKLLMARVVANLRRVYRYDVGAPAPNSAPEIAVAPATNSANFNFNPTTTPTSAPFSSPDAAAQHAAAAIEAMRPGGASASQSKALPEGWSECSSCGYLGPQFKFEGEDSNGEKIFICPNCNSRALTFSLG</sequence>
<feature type="modified residue" description="4-aspartylphosphate" evidence="6">
    <location>
        <position position="63"/>
    </location>
</feature>
<dbReference type="SMART" id="SM00448">
    <property type="entry name" value="REC"/>
    <property type="match status" value="1"/>
</dbReference>
<comment type="caution">
    <text evidence="8">The sequence shown here is derived from an EMBL/GenBank/DDBJ whole genome shotgun (WGS) entry which is preliminary data.</text>
</comment>
<dbReference type="GO" id="GO:0032993">
    <property type="term" value="C:protein-DNA complex"/>
    <property type="evidence" value="ECO:0007669"/>
    <property type="project" value="TreeGrafter"/>
</dbReference>
<dbReference type="Gene3D" id="3.40.50.2300">
    <property type="match status" value="1"/>
</dbReference>
<dbReference type="CDD" id="cd17574">
    <property type="entry name" value="REC_OmpR"/>
    <property type="match status" value="1"/>
</dbReference>
<evidence type="ECO:0000256" key="6">
    <source>
        <dbReference type="PROSITE-ProRule" id="PRU00169"/>
    </source>
</evidence>
<keyword evidence="9" id="KW-1185">Reference proteome</keyword>
<dbReference type="Proteomes" id="UP000237684">
    <property type="component" value="Unassembled WGS sequence"/>
</dbReference>
<dbReference type="InterPro" id="IPR011006">
    <property type="entry name" value="CheY-like_superfamily"/>
</dbReference>
<dbReference type="InterPro" id="IPR001789">
    <property type="entry name" value="Sig_transdc_resp-reg_receiver"/>
</dbReference>
<accession>A0A2S8SVM5</accession>
<keyword evidence="1 6" id="KW-0597">Phosphoprotein</keyword>
<keyword evidence="2" id="KW-0902">Two-component regulatory system</keyword>
<gene>
    <name evidence="8" type="ORF">B1R32_103106</name>
</gene>
<feature type="domain" description="Response regulatory" evidence="7">
    <location>
        <begin position="14"/>
        <end position="128"/>
    </location>
</feature>
<proteinExistence type="predicted"/>
<evidence type="ECO:0000256" key="4">
    <source>
        <dbReference type="ARBA" id="ARBA00023125"/>
    </source>
</evidence>